<dbReference type="InterPro" id="IPR043736">
    <property type="entry name" value="DUF5681"/>
</dbReference>
<accession>A0A2N9LZD9</accession>
<name>A0A2N9LZD9_9BACT</name>
<evidence type="ECO:0000256" key="1">
    <source>
        <dbReference type="SAM" id="MobiDB-lite"/>
    </source>
</evidence>
<sequence length="138" mass="14942">MADENAPYTVGYGKPPSEGRFQKGHSGNPKGRPKGSKNLAGIVLREARQKVRINSSRGTRTVTKAEATVLQFANKSIQGDLRAGCEFIALIERSEESANSGTGSLQIGDLDRQVLENLRRRMTSLQSANTKPNGKVSE</sequence>
<reference evidence="4" key="1">
    <citation type="submission" date="2018-02" db="EMBL/GenBank/DDBJ databases">
        <authorList>
            <person name="Hausmann B."/>
        </authorList>
    </citation>
    <scope>NUCLEOTIDE SEQUENCE [LARGE SCALE GENOMIC DNA]</scope>
    <source>
        <strain evidence="4">Peat soil MAG SbA5</strain>
    </source>
</reference>
<dbReference type="Pfam" id="PF18932">
    <property type="entry name" value="DUF5681"/>
    <property type="match status" value="1"/>
</dbReference>
<gene>
    <name evidence="3" type="ORF">SBA5_670008</name>
</gene>
<proteinExistence type="predicted"/>
<feature type="region of interest" description="Disordered" evidence="1">
    <location>
        <begin position="1"/>
        <end position="40"/>
    </location>
</feature>
<evidence type="ECO:0000313" key="3">
    <source>
        <dbReference type="EMBL" id="SPE28558.1"/>
    </source>
</evidence>
<dbReference type="Proteomes" id="UP000239735">
    <property type="component" value="Unassembled WGS sequence"/>
</dbReference>
<evidence type="ECO:0000259" key="2">
    <source>
        <dbReference type="Pfam" id="PF18932"/>
    </source>
</evidence>
<feature type="domain" description="DUF5681" evidence="2">
    <location>
        <begin position="18"/>
        <end position="93"/>
    </location>
</feature>
<organism evidence="3 4">
    <name type="scientific">Candidatus Sulfuritelmatomonas gaucii</name>
    <dbReference type="NCBI Taxonomy" id="2043161"/>
    <lineage>
        <taxon>Bacteria</taxon>
        <taxon>Pseudomonadati</taxon>
        <taxon>Acidobacteriota</taxon>
        <taxon>Terriglobia</taxon>
        <taxon>Terriglobales</taxon>
        <taxon>Acidobacteriaceae</taxon>
        <taxon>Candidatus Sulfuritelmatomonas</taxon>
    </lineage>
</organism>
<dbReference type="EMBL" id="OKRB01000127">
    <property type="protein sequence ID" value="SPE28558.1"/>
    <property type="molecule type" value="Genomic_DNA"/>
</dbReference>
<dbReference type="AlphaFoldDB" id="A0A2N9LZD9"/>
<protein>
    <recommendedName>
        <fullName evidence="2">DUF5681 domain-containing protein</fullName>
    </recommendedName>
</protein>
<dbReference type="OrthoDB" id="2086138at2"/>
<evidence type="ECO:0000313" key="4">
    <source>
        <dbReference type="Proteomes" id="UP000239735"/>
    </source>
</evidence>